<reference evidence="1" key="1">
    <citation type="submission" date="2025-08" db="UniProtKB">
        <authorList>
            <consortium name="Ensembl"/>
        </authorList>
    </citation>
    <scope>IDENTIFICATION</scope>
</reference>
<evidence type="ECO:0000313" key="2">
    <source>
        <dbReference type="Proteomes" id="UP000694388"/>
    </source>
</evidence>
<accession>A0A8C4R172</accession>
<dbReference type="GeneTree" id="ENSGT00950000183131"/>
<dbReference type="InterPro" id="IPR039862">
    <property type="entry name" value="NECAB1/2/3"/>
</dbReference>
<keyword evidence="2" id="KW-1185">Reference proteome</keyword>
<dbReference type="Proteomes" id="UP000694388">
    <property type="component" value="Unplaced"/>
</dbReference>
<dbReference type="PANTHER" id="PTHR12178:SF10">
    <property type="entry name" value="N-TERMINAL EF-HAND CALCIUM-BINDING PROTEIN 1-LIKE ISOFORM X1"/>
    <property type="match status" value="1"/>
</dbReference>
<dbReference type="Ensembl" id="ENSEBUT00000023424.1">
    <property type="protein sequence ID" value="ENSEBUP00000022848.1"/>
    <property type="gene ID" value="ENSEBUG00000014077.1"/>
</dbReference>
<reference evidence="1" key="2">
    <citation type="submission" date="2025-09" db="UniProtKB">
        <authorList>
            <consortium name="Ensembl"/>
        </authorList>
    </citation>
    <scope>IDENTIFICATION</scope>
</reference>
<sequence>DVLCAEEMADLFQEIDTHHTDNLDIDELCGYFSWHLGRFSDVFSALEDLNTTLLQAMDSTKRASGIQQFVTRFLLRETSNQVNSFQASLLCATDAIHAAQTIGGESRQNATILCVTNHKHMAPSPPPPKGKGTHILLVQRQISTLDDKLEGFQEVIQDYTKHTNRHVSFVDYEFVNNFCSHLKSQENTSFQRGTAELLDSPEIISSMMVPSKEYAMFNGFMRYFFRKQDKKILFDVPI</sequence>
<dbReference type="GO" id="GO:0005737">
    <property type="term" value="C:cytoplasm"/>
    <property type="evidence" value="ECO:0007669"/>
    <property type="project" value="TreeGrafter"/>
</dbReference>
<evidence type="ECO:0000313" key="1">
    <source>
        <dbReference type="Ensembl" id="ENSEBUP00000022848.1"/>
    </source>
</evidence>
<dbReference type="AlphaFoldDB" id="A0A8C4R172"/>
<dbReference type="OMA" id="TEELCXD"/>
<protein>
    <submittedName>
        <fullName evidence="1">N-terminal EF-hand calcium binding protein 1</fullName>
    </submittedName>
</protein>
<organism evidence="1 2">
    <name type="scientific">Eptatretus burgeri</name>
    <name type="common">Inshore hagfish</name>
    <dbReference type="NCBI Taxonomy" id="7764"/>
    <lineage>
        <taxon>Eukaryota</taxon>
        <taxon>Metazoa</taxon>
        <taxon>Chordata</taxon>
        <taxon>Craniata</taxon>
        <taxon>Vertebrata</taxon>
        <taxon>Cyclostomata</taxon>
        <taxon>Myxini</taxon>
        <taxon>Myxiniformes</taxon>
        <taxon>Myxinidae</taxon>
        <taxon>Eptatretinae</taxon>
        <taxon>Eptatretus</taxon>
    </lineage>
</organism>
<dbReference type="GO" id="GO:0042984">
    <property type="term" value="P:regulation of amyloid precursor protein biosynthetic process"/>
    <property type="evidence" value="ECO:0007669"/>
    <property type="project" value="TreeGrafter"/>
</dbReference>
<dbReference type="PANTHER" id="PTHR12178">
    <property type="entry name" value="EF-HAND DOMAIN-CONTAINING PROTEIN"/>
    <property type="match status" value="1"/>
</dbReference>
<name>A0A8C4R172_EPTBU</name>
<proteinExistence type="predicted"/>